<sequence length="386" mass="42129">MELPIDYMTLRVIWWGLVGVLLIGFAIMDGFDMGVAALLPFVAKNDSERRAVINTVGATWEGNQVWFILGGGAVFAAWPFVYAVSFSGFYLAMFLVLTALILRPVGFKYRSKRPGKAWRRNWDWALFAGGFIPALVFGVAMGNVLQGAPFSFDSDLRATYHDMFLGGLLGLFTPFTLLCGLVSAAMLVLQGSTWLGLKLEKGIVRDRALRFGFFAALAVIVLFAAGYVFVRFSGLGFSVVDAVNPAGASNPTRAEVVPMAGAWLANYSKYPWMWAAPALGFVGPVVAIFGQRLRSDWLAFGGSSLAIVGIIGTVGCSMFPIILPSTVDKHSSLLVWTASSSHLTLFIMLLVTLVFLPIVLLYTAWVYKVLFGRISTEHLKTNPDLY</sequence>
<keyword evidence="6 12" id="KW-0812">Transmembrane</keyword>
<proteinExistence type="inferred from homology"/>
<evidence type="ECO:0000256" key="8">
    <source>
        <dbReference type="ARBA" id="ARBA00022982"/>
    </source>
</evidence>
<accession>A0A1G4QHZ4</accession>
<feature type="transmembrane region" description="Helical" evidence="12">
    <location>
        <begin position="88"/>
        <end position="105"/>
    </location>
</feature>
<feature type="transmembrane region" description="Helical" evidence="12">
    <location>
        <begin position="12"/>
        <end position="43"/>
    </location>
</feature>
<dbReference type="Pfam" id="PF02322">
    <property type="entry name" value="Cyt_bd_oxida_II"/>
    <property type="match status" value="1"/>
</dbReference>
<keyword evidence="11 12" id="KW-0472">Membrane</keyword>
<reference evidence="14" key="1">
    <citation type="submission" date="2016-10" db="EMBL/GenBank/DDBJ databases">
        <authorList>
            <person name="Varghese N."/>
            <person name="Submissions S."/>
        </authorList>
    </citation>
    <scope>NUCLEOTIDE SEQUENCE [LARGE SCALE GENOMIC DNA]</scope>
    <source>
        <strain evidence="14">CGMCC 1.3431</strain>
    </source>
</reference>
<dbReference type="GO" id="GO:0016682">
    <property type="term" value="F:oxidoreductase activity, acting on diphenols and related substances as donors, oxygen as acceptor"/>
    <property type="evidence" value="ECO:0007669"/>
    <property type="project" value="TreeGrafter"/>
</dbReference>
<dbReference type="GO" id="GO:0070069">
    <property type="term" value="C:cytochrome complex"/>
    <property type="evidence" value="ECO:0007669"/>
    <property type="project" value="TreeGrafter"/>
</dbReference>
<evidence type="ECO:0000256" key="11">
    <source>
        <dbReference type="ARBA" id="ARBA00023136"/>
    </source>
</evidence>
<evidence type="ECO:0000313" key="13">
    <source>
        <dbReference type="EMBL" id="SCW44224.1"/>
    </source>
</evidence>
<feature type="transmembrane region" description="Helical" evidence="12">
    <location>
        <begin position="165"/>
        <end position="189"/>
    </location>
</feature>
<dbReference type="GO" id="GO:0046872">
    <property type="term" value="F:metal ion binding"/>
    <property type="evidence" value="ECO:0007669"/>
    <property type="project" value="UniProtKB-KW"/>
</dbReference>
<keyword evidence="7" id="KW-0479">Metal-binding</keyword>
<dbReference type="RefSeq" id="WP_090644990.1">
    <property type="nucleotide sequence ID" value="NZ_CBCRYE010000001.1"/>
</dbReference>
<evidence type="ECO:0000256" key="9">
    <source>
        <dbReference type="ARBA" id="ARBA00022989"/>
    </source>
</evidence>
<dbReference type="InterPro" id="IPR003317">
    <property type="entry name" value="Cyt-d_oxidase_su2"/>
</dbReference>
<dbReference type="PANTHER" id="PTHR43141:SF5">
    <property type="entry name" value="CYTOCHROME BD-I UBIQUINOL OXIDASE SUBUNIT 2"/>
    <property type="match status" value="1"/>
</dbReference>
<feature type="transmembrane region" description="Helical" evidence="12">
    <location>
        <begin position="209"/>
        <end position="230"/>
    </location>
</feature>
<feature type="transmembrane region" description="Helical" evidence="12">
    <location>
        <begin position="297"/>
        <end position="323"/>
    </location>
</feature>
<evidence type="ECO:0000313" key="14">
    <source>
        <dbReference type="Proteomes" id="UP000199150"/>
    </source>
</evidence>
<evidence type="ECO:0000256" key="5">
    <source>
        <dbReference type="ARBA" id="ARBA00022617"/>
    </source>
</evidence>
<dbReference type="NCBIfam" id="TIGR00203">
    <property type="entry name" value="cydB"/>
    <property type="match status" value="1"/>
</dbReference>
<evidence type="ECO:0000256" key="12">
    <source>
        <dbReference type="SAM" id="Phobius"/>
    </source>
</evidence>
<keyword evidence="9 12" id="KW-1133">Transmembrane helix</keyword>
<evidence type="ECO:0000256" key="3">
    <source>
        <dbReference type="ARBA" id="ARBA00022448"/>
    </source>
</evidence>
<gene>
    <name evidence="13" type="ORF">SAMN02927928_1261</name>
</gene>
<keyword evidence="10" id="KW-0408">Iron</keyword>
<protein>
    <submittedName>
        <fullName evidence="13">Cytochrome d ubiquinol oxidase subunit II</fullName>
    </submittedName>
</protein>
<evidence type="ECO:0000256" key="1">
    <source>
        <dbReference type="ARBA" id="ARBA00004651"/>
    </source>
</evidence>
<dbReference type="PIRSF" id="PIRSF000267">
    <property type="entry name" value="Cyt_oxidse_sub2"/>
    <property type="match status" value="1"/>
</dbReference>
<keyword evidence="14" id="KW-1185">Reference proteome</keyword>
<organism evidence="13 14">
    <name type="scientific">Asticcacaulis taihuensis</name>
    <dbReference type="NCBI Taxonomy" id="260084"/>
    <lineage>
        <taxon>Bacteria</taxon>
        <taxon>Pseudomonadati</taxon>
        <taxon>Pseudomonadota</taxon>
        <taxon>Alphaproteobacteria</taxon>
        <taxon>Caulobacterales</taxon>
        <taxon>Caulobacteraceae</taxon>
        <taxon>Asticcacaulis</taxon>
    </lineage>
</organism>
<evidence type="ECO:0000256" key="7">
    <source>
        <dbReference type="ARBA" id="ARBA00022723"/>
    </source>
</evidence>
<dbReference type="EMBL" id="FMTS01000001">
    <property type="protein sequence ID" value="SCW44224.1"/>
    <property type="molecule type" value="Genomic_DNA"/>
</dbReference>
<evidence type="ECO:0000256" key="4">
    <source>
        <dbReference type="ARBA" id="ARBA00022475"/>
    </source>
</evidence>
<dbReference type="GO" id="GO:0009055">
    <property type="term" value="F:electron transfer activity"/>
    <property type="evidence" value="ECO:0007669"/>
    <property type="project" value="TreeGrafter"/>
</dbReference>
<comment type="subcellular location">
    <subcellularLocation>
        <location evidence="1">Cell membrane</location>
        <topology evidence="1">Multi-pass membrane protein</topology>
    </subcellularLocation>
</comment>
<evidence type="ECO:0000256" key="2">
    <source>
        <dbReference type="ARBA" id="ARBA00007543"/>
    </source>
</evidence>
<feature type="transmembrane region" description="Helical" evidence="12">
    <location>
        <begin position="125"/>
        <end position="145"/>
    </location>
</feature>
<keyword evidence="4" id="KW-1003">Cell membrane</keyword>
<keyword evidence="8" id="KW-0249">Electron transport</keyword>
<dbReference type="GO" id="GO:0019646">
    <property type="term" value="P:aerobic electron transport chain"/>
    <property type="evidence" value="ECO:0007669"/>
    <property type="project" value="TreeGrafter"/>
</dbReference>
<evidence type="ECO:0000256" key="10">
    <source>
        <dbReference type="ARBA" id="ARBA00023004"/>
    </source>
</evidence>
<comment type="similarity">
    <text evidence="2">Belongs to the cytochrome ubiquinol oxidase subunit 2 family.</text>
</comment>
<keyword evidence="5" id="KW-0349">Heme</keyword>
<evidence type="ECO:0000256" key="6">
    <source>
        <dbReference type="ARBA" id="ARBA00022692"/>
    </source>
</evidence>
<dbReference type="AlphaFoldDB" id="A0A1G4QHZ4"/>
<feature type="transmembrane region" description="Helical" evidence="12">
    <location>
        <begin position="272"/>
        <end position="290"/>
    </location>
</feature>
<name>A0A1G4QHZ4_9CAUL</name>
<dbReference type="PANTHER" id="PTHR43141">
    <property type="entry name" value="CYTOCHROME BD2 SUBUNIT II"/>
    <property type="match status" value="1"/>
</dbReference>
<dbReference type="STRING" id="260084.SAMN02927928_1261"/>
<dbReference type="OrthoDB" id="9776710at2"/>
<dbReference type="GO" id="GO:0005886">
    <property type="term" value="C:plasma membrane"/>
    <property type="evidence" value="ECO:0007669"/>
    <property type="project" value="UniProtKB-SubCell"/>
</dbReference>
<feature type="transmembrane region" description="Helical" evidence="12">
    <location>
        <begin position="343"/>
        <end position="367"/>
    </location>
</feature>
<dbReference type="Proteomes" id="UP000199150">
    <property type="component" value="Unassembled WGS sequence"/>
</dbReference>
<keyword evidence="3" id="KW-0813">Transport</keyword>